<evidence type="ECO:0000256" key="1">
    <source>
        <dbReference type="SAM" id="MobiDB-lite"/>
    </source>
</evidence>
<protein>
    <submittedName>
        <fullName evidence="2">Zn-ribbon containing protein</fullName>
    </submittedName>
</protein>
<comment type="caution">
    <text evidence="2">The sequence shown here is derived from an EMBL/GenBank/DDBJ whole genome shotgun (WGS) entry which is preliminary data.</text>
</comment>
<name>A0ABD6DKK6_9EURY</name>
<feature type="region of interest" description="Disordered" evidence="1">
    <location>
        <begin position="37"/>
        <end position="281"/>
    </location>
</feature>
<dbReference type="RefSeq" id="WP_256401300.1">
    <property type="nucleotide sequence ID" value="NZ_JANHJR010000003.1"/>
</dbReference>
<dbReference type="EMBL" id="JBHUDO010000003">
    <property type="protein sequence ID" value="MFD1646618.1"/>
    <property type="molecule type" value="Genomic_DNA"/>
</dbReference>
<dbReference type="Proteomes" id="UP001597034">
    <property type="component" value="Unassembled WGS sequence"/>
</dbReference>
<keyword evidence="3" id="KW-1185">Reference proteome</keyword>
<feature type="compositionally biased region" description="Basic and acidic residues" evidence="1">
    <location>
        <begin position="78"/>
        <end position="118"/>
    </location>
</feature>
<feature type="compositionally biased region" description="Low complexity" evidence="1">
    <location>
        <begin position="119"/>
        <end position="164"/>
    </location>
</feature>
<organism evidence="2 3">
    <name type="scientific">Haloarchaeobius litoreus</name>
    <dbReference type="NCBI Taxonomy" id="755306"/>
    <lineage>
        <taxon>Archaea</taxon>
        <taxon>Methanobacteriati</taxon>
        <taxon>Methanobacteriota</taxon>
        <taxon>Stenosarchaea group</taxon>
        <taxon>Halobacteria</taxon>
        <taxon>Halobacteriales</taxon>
        <taxon>Halorubellaceae</taxon>
        <taxon>Haloarchaeobius</taxon>
    </lineage>
</organism>
<evidence type="ECO:0000313" key="3">
    <source>
        <dbReference type="Proteomes" id="UP001597034"/>
    </source>
</evidence>
<feature type="compositionally biased region" description="Basic and acidic residues" evidence="1">
    <location>
        <begin position="269"/>
        <end position="281"/>
    </location>
</feature>
<gene>
    <name evidence="2" type="ORF">ACFSBL_13085</name>
</gene>
<sequence length="332" mass="34486">MPHQCTDCGRTFEDGSKEMLSGCPDCGGNKFQFIPADAVDESVEANSPGDPPSRSSSAGAVSKAATTVRDWVGGGSDDAERRPGRDRSSGDRPSDEWPKSATEDYDTPAEKAAARSSDEGGASAGASATADTAADASATADTTTDASATDTSTADAQSEAASTTHTDPNSDDGTIQARAAGDEDNAQASARSDVVSPDELPEGTATPPADAPEMADAAANESGRAPEPGTAAGGRESPAESSGAPDVPGPSPDTAADRHEVADPADTQIEDRPDLDELREELNQQFESIKILNPGQYELNLMELYDREEYIISLREDGRYVIDVPDSWRGDD</sequence>
<dbReference type="AlphaFoldDB" id="A0ABD6DKK6"/>
<reference evidence="2 3" key="1">
    <citation type="journal article" date="2019" name="Int. J. Syst. Evol. Microbiol.">
        <title>The Global Catalogue of Microorganisms (GCM) 10K type strain sequencing project: providing services to taxonomists for standard genome sequencing and annotation.</title>
        <authorList>
            <consortium name="The Broad Institute Genomics Platform"/>
            <consortium name="The Broad Institute Genome Sequencing Center for Infectious Disease"/>
            <person name="Wu L."/>
            <person name="Ma J."/>
        </authorList>
    </citation>
    <scope>NUCLEOTIDE SEQUENCE [LARGE SCALE GENOMIC DNA]</scope>
    <source>
        <strain evidence="2 3">CGMCC 1.10390</strain>
    </source>
</reference>
<proteinExistence type="predicted"/>
<dbReference type="InterPro" id="IPR018645">
    <property type="entry name" value="OapC-like"/>
</dbReference>
<evidence type="ECO:0000313" key="2">
    <source>
        <dbReference type="EMBL" id="MFD1646618.1"/>
    </source>
</evidence>
<dbReference type="Pfam" id="PF09845">
    <property type="entry name" value="OapC"/>
    <property type="match status" value="2"/>
</dbReference>
<feature type="compositionally biased region" description="Low complexity" evidence="1">
    <location>
        <begin position="204"/>
        <end position="219"/>
    </location>
</feature>
<accession>A0ABD6DKK6</accession>